<reference evidence="1" key="1">
    <citation type="submission" date="2019-08" db="EMBL/GenBank/DDBJ databases">
        <authorList>
            <person name="Kucharzyk K."/>
            <person name="Murdoch R.W."/>
            <person name="Higgins S."/>
            <person name="Loffler F."/>
        </authorList>
    </citation>
    <scope>NUCLEOTIDE SEQUENCE</scope>
</reference>
<dbReference type="InterPro" id="IPR008928">
    <property type="entry name" value="6-hairpin_glycosidase_sf"/>
</dbReference>
<sequence length="682" mass="77305">MHILKSSSEKVELHTDESFCLLAYTLTFEGKRRTPSSLSIGEDSITADIGALGAIEDHIRMEGDLLVLHRTWNLRQEGSYRLQAAFSYDDQELENKLFIPALWYQDNSKGKGCFPSAERSANWSFLETRMSIPCCAQLSNGKRLFTCASEPAQEQRFVASVATERHGMIISIPGSEWPYSYQGKQSLVDTSALALPCLAIPSEGMVYTRTFYLSNQKEESSLEAYCLFVEQLNALMPTDKPAGLDWTLWFEYKLTRLINLVQDDGKGLAYLLMGDGNKEVQDVYAFTSASFLVKSLQGAYELASLTNYRAQTKALLKAREKLASKFMLPDDQLLLAETAKRIGDFFLQAERSDGVFQDNYDLVRDIWGGYLGIGEHPEFKSMVNSRCNGEAMKQYVLLALTLRKLGMEEGSYLSLARRVARFYCEAQLSSGSFGRWWTEKGKPGDIQGTNGAYIGSFFCTLIPLLSDEDPLKADLQSAVHQAYSFYSELAYEGAFYGDTLDADSCDKEAGVALLSFFLDLYHLEHDKRLLQSAKLAAQFIVQWIWQCNSFLPEDSMLGQRTFRTRGMTSVSVAHHHLDFYGMAIAYEFLRYAAWTGETLYERQAKLMIQACRQLVATETDQLGRDEDYIGWQPEQLNHTAWEYFNRSHAMQGYYDIDIAWVTVLTLGSYQSILEEFPSMLEE</sequence>
<evidence type="ECO:0000313" key="1">
    <source>
        <dbReference type="EMBL" id="MPM33968.1"/>
    </source>
</evidence>
<protein>
    <submittedName>
        <fullName evidence="1">Uncharacterized protein</fullName>
    </submittedName>
</protein>
<organism evidence="1">
    <name type="scientific">bioreactor metagenome</name>
    <dbReference type="NCBI Taxonomy" id="1076179"/>
    <lineage>
        <taxon>unclassified sequences</taxon>
        <taxon>metagenomes</taxon>
        <taxon>ecological metagenomes</taxon>
    </lineage>
</organism>
<comment type="caution">
    <text evidence="1">The sequence shown here is derived from an EMBL/GenBank/DDBJ whole genome shotgun (WGS) entry which is preliminary data.</text>
</comment>
<proteinExistence type="predicted"/>
<dbReference type="GO" id="GO:0005975">
    <property type="term" value="P:carbohydrate metabolic process"/>
    <property type="evidence" value="ECO:0007669"/>
    <property type="project" value="InterPro"/>
</dbReference>
<dbReference type="EMBL" id="VSSQ01006823">
    <property type="protein sequence ID" value="MPM33968.1"/>
    <property type="molecule type" value="Genomic_DNA"/>
</dbReference>
<gene>
    <name evidence="1" type="ORF">SDC9_80549</name>
</gene>
<dbReference type="SUPFAM" id="SSF48208">
    <property type="entry name" value="Six-hairpin glycosidases"/>
    <property type="match status" value="1"/>
</dbReference>
<name>A0A644Z0Z5_9ZZZZ</name>
<accession>A0A644Z0Z5</accession>
<dbReference type="AlphaFoldDB" id="A0A644Z0Z5"/>